<keyword evidence="7 15" id="KW-1133">Transmembrane helix</keyword>
<evidence type="ECO:0000256" key="15">
    <source>
        <dbReference type="SAM" id="Phobius"/>
    </source>
</evidence>
<reference evidence="19" key="1">
    <citation type="journal article" date="2008" name="Insect Biochem. Mol. Biol.">
        <title>The genome of a lepidopteran model insect, the silkworm Bombyx mori.</title>
        <authorList>
            <consortium name="International Silkworm Genome Consortium"/>
        </authorList>
    </citation>
    <scope>NUCLEOTIDE SEQUENCE [LARGE SCALE GENOMIC DNA]</scope>
    <source>
        <strain evidence="19">p50T</strain>
    </source>
</reference>
<evidence type="ECO:0000256" key="7">
    <source>
        <dbReference type="ARBA" id="ARBA00022989"/>
    </source>
</evidence>
<evidence type="ECO:0000256" key="9">
    <source>
        <dbReference type="ARBA" id="ARBA00023157"/>
    </source>
</evidence>
<reference evidence="18" key="2">
    <citation type="submission" date="2022-06" db="UniProtKB">
        <authorList>
            <consortium name="EnsemblMetazoa"/>
        </authorList>
    </citation>
    <scope>IDENTIFICATION</scope>
    <source>
        <strain evidence="18">p50T (Dazao)</strain>
    </source>
</reference>
<keyword evidence="6" id="KW-0677">Repeat</keyword>
<feature type="disulfide bond" evidence="13">
    <location>
        <begin position="96"/>
        <end position="111"/>
    </location>
</feature>
<keyword evidence="4 15" id="KW-0812">Transmembrane</keyword>
<dbReference type="EnsemblMetazoa" id="XM_038017858.1">
    <property type="protein sequence ID" value="XP_037873786.1"/>
    <property type="gene ID" value="GeneID_692651"/>
</dbReference>
<dbReference type="EnsemblMetazoa" id="XM_038017857.1">
    <property type="protein sequence ID" value="XP_037873785.1"/>
    <property type="gene ID" value="GeneID_692651"/>
</dbReference>
<dbReference type="InterPro" id="IPR002172">
    <property type="entry name" value="LDrepeatLR_classA_rpt"/>
</dbReference>
<feature type="transmembrane region" description="Helical" evidence="15">
    <location>
        <begin position="2076"/>
        <end position="2098"/>
    </location>
</feature>
<feature type="disulfide bond" evidence="13">
    <location>
        <begin position="126"/>
        <end position="144"/>
    </location>
</feature>
<dbReference type="PANTHER" id="PTHR22722">
    <property type="entry name" value="LOW-DENSITY LIPOPROTEIN RECEPTOR-RELATED PROTEIN 2-RELATED"/>
    <property type="match status" value="1"/>
</dbReference>
<dbReference type="Pfam" id="PF00057">
    <property type="entry name" value="Ldl_recept_a"/>
    <property type="match status" value="10"/>
</dbReference>
<dbReference type="PROSITE" id="PS01186">
    <property type="entry name" value="EGF_2"/>
    <property type="match status" value="1"/>
</dbReference>
<keyword evidence="3" id="KW-0254">Endocytosis</keyword>
<dbReference type="Proteomes" id="UP000005204">
    <property type="component" value="Unassembled WGS sequence"/>
</dbReference>
<evidence type="ECO:0000256" key="13">
    <source>
        <dbReference type="PROSITE-ProRule" id="PRU00124"/>
    </source>
</evidence>
<gene>
    <name evidence="18" type="primary">692651</name>
</gene>
<dbReference type="InterPro" id="IPR026823">
    <property type="entry name" value="cEGF"/>
</dbReference>
<dbReference type="Gene3D" id="2.10.25.10">
    <property type="entry name" value="Laminin"/>
    <property type="match status" value="3"/>
</dbReference>
<dbReference type="InterPro" id="IPR009030">
    <property type="entry name" value="Growth_fac_rcpt_cys_sf"/>
</dbReference>
<dbReference type="GO" id="GO:0006898">
    <property type="term" value="P:receptor-mediated endocytosis"/>
    <property type="evidence" value="ECO:0007669"/>
    <property type="project" value="TreeGrafter"/>
</dbReference>
<feature type="chain" id="PRO_5035645733" description="EGF-like domain-containing protein" evidence="16">
    <location>
        <begin position="18"/>
        <end position="2208"/>
    </location>
</feature>
<keyword evidence="10" id="KW-0675">Receptor</keyword>
<dbReference type="InterPro" id="IPR000152">
    <property type="entry name" value="EGF-type_Asp/Asn_hydroxyl_site"/>
</dbReference>
<evidence type="ECO:0000256" key="16">
    <source>
        <dbReference type="SAM" id="SignalP"/>
    </source>
</evidence>
<dbReference type="Pfam" id="PF12662">
    <property type="entry name" value="cEGF"/>
    <property type="match status" value="1"/>
</dbReference>
<dbReference type="Pfam" id="PF07645">
    <property type="entry name" value="EGF_CA"/>
    <property type="match status" value="1"/>
</dbReference>
<evidence type="ECO:0000256" key="14">
    <source>
        <dbReference type="PROSITE-ProRule" id="PRU00461"/>
    </source>
</evidence>
<dbReference type="PROSITE" id="PS50068">
    <property type="entry name" value="LDLRA_2"/>
    <property type="match status" value="11"/>
</dbReference>
<dbReference type="SUPFAM" id="SSF63825">
    <property type="entry name" value="YWTD domain"/>
    <property type="match status" value="3"/>
</dbReference>
<feature type="signal peptide" evidence="16">
    <location>
        <begin position="1"/>
        <end position="17"/>
    </location>
</feature>
<evidence type="ECO:0000256" key="5">
    <source>
        <dbReference type="ARBA" id="ARBA00022729"/>
    </source>
</evidence>
<feature type="repeat" description="LDL-receptor class B" evidence="14">
    <location>
        <begin position="433"/>
        <end position="476"/>
    </location>
</feature>
<dbReference type="SUPFAM" id="SSF57184">
    <property type="entry name" value="Growth factor receptor domain"/>
    <property type="match status" value="1"/>
</dbReference>
<dbReference type="PROSITE" id="PS00010">
    <property type="entry name" value="ASX_HYDROXYL"/>
    <property type="match status" value="1"/>
</dbReference>
<evidence type="ECO:0000256" key="10">
    <source>
        <dbReference type="ARBA" id="ARBA00023170"/>
    </source>
</evidence>
<sequence length="2208" mass="246020">MKVVLLAIVLCTTSCAGQFVDEMQVYEKECLGEDVFPCMSGGCIQQSQYCDGKVDCDDGTDENYCLDHKPDAQFCNETHQFMCRDSKKCIPNHWICNNDIDCDDGSDELNCTLVPVATGKCKGFLCGDGKCISSLWLCDGSYDCKDKSDENSPENCRHSLLSHSMLSGSDCPEWLGGRRQYKCTDSSFCLPSEMMCDGMQDCKDGSDERPFCANWHTMCANHTCLGDKASCVPDRAGPTCECLNHLNLRRYNTSTGACDDIDECALARPQCSHYCVNADGHFTCECADGYFKDELKYLCYATGPEPLLFYSTRNEIKYLKVKSKEVVTLATGIKKAHGVTSNGIYVYWVETAEGHQAIVKAHIDDVENTRQVIVGLGLEDPGDIAIDFMARHIYFGDAERGLIFVCYDSGFKCFTLKADTKHPKFITLDPVHGKMYWADWHSRPVIMRAKMDGSSSEVLVESMTSFASGLALDVPNDRLYFVDKTIKVVLLSTKVVYSLFKEAHHHPYAISVFENTVYWSDWISDSIQTTDKIHSSSQRQVLLKMDTSVFGLHMYHPALMKKIPHPCDEHPCSHFCLVTSIDTYSCACPDEMENKNGRCIPKDDYRPLHLIVGSGRLFTKFRLDAMGNPHSHVTNFSLGRVQAMTYDSVRDRLYVYDGREHSISYTNMSDFTHGKVFALIKFGPENVVDMDYDYVSDSLYMLDSGSGYIEVLSLRTLHRAVVYRFTDRETPVSFCVLPHYGKMLVAVMQTDNDNRIYVDSIGLDGDGRRHIVTVNIRGPRIILRFLHGMDNVYLADEGNGIIDYLHPEGTGRENFRELSTSISSMAVTENYIFWTDRRTPKLYWANIHETSHKIRRIELRAFSNSSQLLLQTTYPPPSPHDPLTQHPCHRDNPCSQVCVPTHSPTNPYSYKCLCSPGLVFSNGRCTEVARCSESEIYCHKSNICVEKHKRCNGVVDCSRGEDEEGCTHVTKKSESQCNPNEILCYELCVAKDSPSPCSPEKHSDITKKPKSQCDPNEILCYELCVAKDSPSPCSPKNHSDITKKPENQCDPNEILCYGLCVAKDSPSPCSSEKHSDITKKPENQCDPNEILCYGLCVAKDSPSPCSSEKHSDITKKPENQCDPNEILCYGLCVAKDSPSPCSSEKHSDITKKPESQCNPNEILCYGLCVAKDSPSPCSPEKHSDITKKPESQCDPNEILCYGLCVAKDSPSPCSPEKHSDITKKPESQCNPNEILCYGLCVAKDSPSPCSPEKNSDITKKPESQCDPNEILCYGLCVAKDSPSLCSPEKHSDITKKPESQCNPNEILCYGLCVAKDSPSPCSPEKNSDITKKPESQCDPNEILCYGLCVAKDSPSPCSPEKHSDITKQPESQCEPNEILCYGLCVAKDSPSPCSPATHSVVADLTTPPPLKCDWIQFSCKESPVCISRSLLCDGAKDCPDGSDEGPDNCDTLACFDTEFMCASGSCILKTWKCDGDQDCNDASDEIDCESVSCKPGYYQCRDRECIELKKRCDGHQDCFDYSDEEECDEPVVVEEPKIHRCAEWEYSCERNRSICLPITARCNMKTDCPGGTDEIGCDYRCTPHGMFGCKQQIRCLAMNRVCDGNKECDDGSDETPDACALVNRTSHLYPVMLYPAAECRDGFLCGNGQCIEWAEVCDRTPNCFDGSDESIHCFSACDNNTCAHACQATPLGPRCLCPAGYSAAPDRRTCADVDECRAGLCSQACVNTPGSFLCSCHHGYALRSDRRSCKAVTGNMSILYVSGNTVRSVSADGYGAIEYSDPDLGDITDLDFNVRTKRLYVTSTESGKLIELNVTHDVVAVTNVGRPTRVAVDWVTGNVYFADSTPGASCVRVCDVTRRRCARLQKIPSDATVKALIVEPASRRMFYCVQRGHESVVWSASLSGRSALDLLHVTQCSGLAADSFTRRLYVAETAPPHIMVVDFDGKNPKKILTERPQLQAPHALALFEDHIYYLVGDSYRLGRCLLHGPKNCETYIYRVFDANTFVIRHESIQRDDLVNECAAHDCSNVCVLEKAPVCVCDDGHVRDDGNCDPSNKNELPLFNGWTYQDYQRGHRASITVVIAVLVLFLVYIALFIYYHFVYKPKRKRSTAYTEVRFQNSSDEAAQLSCSPAVQMNGNQLINGNEFVNPLQYVRNVWQQSIRRKPRPVCTAGLSIAVPNSPQQDFSDTESDLDDRETKRFIRKNKFLN</sequence>
<dbReference type="GO" id="GO:0042562">
    <property type="term" value="F:hormone binding"/>
    <property type="evidence" value="ECO:0007669"/>
    <property type="project" value="TreeGrafter"/>
</dbReference>
<evidence type="ECO:0000256" key="4">
    <source>
        <dbReference type="ARBA" id="ARBA00022692"/>
    </source>
</evidence>
<dbReference type="GO" id="GO:0043235">
    <property type="term" value="C:receptor complex"/>
    <property type="evidence" value="ECO:0007669"/>
    <property type="project" value="TreeGrafter"/>
</dbReference>
<dbReference type="PROSITE" id="PS01187">
    <property type="entry name" value="EGF_CA"/>
    <property type="match status" value="2"/>
</dbReference>
<accession>A0A8R2R6E2</accession>
<dbReference type="Gene3D" id="2.120.10.30">
    <property type="entry name" value="TolB, C-terminal domain"/>
    <property type="match status" value="3"/>
</dbReference>
<feature type="domain" description="EGF-like" evidence="17">
    <location>
        <begin position="1712"/>
        <end position="1750"/>
    </location>
</feature>
<feature type="disulfide bond" evidence="13">
    <location>
        <begin position="1473"/>
        <end position="1488"/>
    </location>
</feature>
<evidence type="ECO:0000256" key="8">
    <source>
        <dbReference type="ARBA" id="ARBA00023136"/>
    </source>
</evidence>
<evidence type="ECO:0000259" key="17">
    <source>
        <dbReference type="PROSITE" id="PS50026"/>
    </source>
</evidence>
<dbReference type="InterPro" id="IPR049883">
    <property type="entry name" value="NOTCH1_EGF-like"/>
</dbReference>
<dbReference type="InterPro" id="IPR018097">
    <property type="entry name" value="EGF_Ca-bd_CS"/>
</dbReference>
<comment type="subcellular location">
    <subcellularLocation>
        <location evidence="1">Membrane</location>
        <topology evidence="1">Single-pass type I membrane protein</topology>
    </subcellularLocation>
</comment>
<feature type="disulfide bond" evidence="13">
    <location>
        <begin position="1493"/>
        <end position="1505"/>
    </location>
</feature>
<dbReference type="InterPro" id="IPR000742">
    <property type="entry name" value="EGF"/>
</dbReference>
<dbReference type="GO" id="GO:0016324">
    <property type="term" value="C:apical plasma membrane"/>
    <property type="evidence" value="ECO:0007669"/>
    <property type="project" value="TreeGrafter"/>
</dbReference>
<feature type="disulfide bond" evidence="13">
    <location>
        <begin position="1645"/>
        <end position="1663"/>
    </location>
</feature>
<dbReference type="CDD" id="cd00054">
    <property type="entry name" value="EGF_CA"/>
    <property type="match status" value="1"/>
</dbReference>
<protein>
    <recommendedName>
        <fullName evidence="17">EGF-like domain-containing protein</fullName>
    </recommendedName>
</protein>
<dbReference type="PROSITE" id="PS51120">
    <property type="entry name" value="LDLRB"/>
    <property type="match status" value="1"/>
</dbReference>
<dbReference type="InterPro" id="IPR001881">
    <property type="entry name" value="EGF-like_Ca-bd_dom"/>
</dbReference>
<dbReference type="CDD" id="cd00112">
    <property type="entry name" value="LDLa"/>
    <property type="match status" value="10"/>
</dbReference>
<dbReference type="InterPro" id="IPR011042">
    <property type="entry name" value="6-blade_b-propeller_TolB-like"/>
</dbReference>
<evidence type="ECO:0000256" key="6">
    <source>
        <dbReference type="ARBA" id="ARBA00022737"/>
    </source>
</evidence>
<dbReference type="SUPFAM" id="SSF57424">
    <property type="entry name" value="LDL receptor-like module"/>
    <property type="match status" value="11"/>
</dbReference>
<keyword evidence="5 16" id="KW-0732">Signal</keyword>
<feature type="disulfide bond" evidence="13">
    <location>
        <begin position="1454"/>
        <end position="1466"/>
    </location>
</feature>
<dbReference type="PANTHER" id="PTHR22722:SF14">
    <property type="entry name" value="MEGALIN, ISOFORM A"/>
    <property type="match status" value="1"/>
</dbReference>
<organism evidence="18 19">
    <name type="scientific">Bombyx mori</name>
    <name type="common">Silk moth</name>
    <dbReference type="NCBI Taxonomy" id="7091"/>
    <lineage>
        <taxon>Eukaryota</taxon>
        <taxon>Metazoa</taxon>
        <taxon>Ecdysozoa</taxon>
        <taxon>Arthropoda</taxon>
        <taxon>Hexapoda</taxon>
        <taxon>Insecta</taxon>
        <taxon>Pterygota</taxon>
        <taxon>Neoptera</taxon>
        <taxon>Endopterygota</taxon>
        <taxon>Lepidoptera</taxon>
        <taxon>Glossata</taxon>
        <taxon>Ditrysia</taxon>
        <taxon>Bombycoidea</taxon>
        <taxon>Bombycidae</taxon>
        <taxon>Bombycinae</taxon>
        <taxon>Bombyx</taxon>
    </lineage>
</organism>
<dbReference type="FunFam" id="2.120.10.30:FF:000241">
    <property type="entry name" value="Low-density lipoprotein receptor-related protein 6"/>
    <property type="match status" value="1"/>
</dbReference>
<evidence type="ECO:0000256" key="1">
    <source>
        <dbReference type="ARBA" id="ARBA00004479"/>
    </source>
</evidence>
<proteinExistence type="predicted"/>
<keyword evidence="8 15" id="KW-0472">Membrane</keyword>
<feature type="disulfide bond" evidence="13">
    <location>
        <begin position="50"/>
        <end position="65"/>
    </location>
</feature>
<dbReference type="PRINTS" id="PR00261">
    <property type="entry name" value="LDLRECEPTOR"/>
</dbReference>
<comment type="caution">
    <text evidence="12">Lacks conserved residue(s) required for the propagation of feature annotation.</text>
</comment>
<keyword evidence="11" id="KW-0325">Glycoprotein</keyword>
<dbReference type="GO" id="GO:0005509">
    <property type="term" value="F:calcium ion binding"/>
    <property type="evidence" value="ECO:0007669"/>
    <property type="project" value="InterPro"/>
</dbReference>
<feature type="disulfide bond" evidence="13">
    <location>
        <begin position="951"/>
        <end position="966"/>
    </location>
</feature>
<name>A0A8R2R6E2_BOMMO</name>
<feature type="disulfide bond" evidence="13">
    <location>
        <begin position="1512"/>
        <end position="1527"/>
    </location>
</feature>
<dbReference type="PROSITE" id="PS01209">
    <property type="entry name" value="LDLRA_1"/>
    <property type="match status" value="9"/>
</dbReference>
<feature type="disulfide bond" evidence="13">
    <location>
        <begin position="1500"/>
        <end position="1518"/>
    </location>
</feature>
<dbReference type="FunFam" id="2.10.25.10:FF:000009">
    <property type="entry name" value="Low-density lipoprotein receptor isoform 1"/>
    <property type="match status" value="1"/>
</dbReference>
<dbReference type="InterPro" id="IPR036055">
    <property type="entry name" value="LDL_receptor-like_sf"/>
</dbReference>
<dbReference type="SMART" id="SM00181">
    <property type="entry name" value="EGF"/>
    <property type="match status" value="7"/>
</dbReference>
<evidence type="ECO:0000313" key="19">
    <source>
        <dbReference type="Proteomes" id="UP000005204"/>
    </source>
</evidence>
<dbReference type="InterPro" id="IPR000033">
    <property type="entry name" value="LDLR_classB_rpt"/>
</dbReference>
<dbReference type="PROSITE" id="PS50026">
    <property type="entry name" value="EGF_3"/>
    <property type="match status" value="1"/>
</dbReference>
<dbReference type="InterPro" id="IPR051221">
    <property type="entry name" value="LDLR-related"/>
</dbReference>
<dbReference type="SMART" id="SM00192">
    <property type="entry name" value="LDLa"/>
    <property type="match status" value="11"/>
</dbReference>
<dbReference type="SMART" id="SM00135">
    <property type="entry name" value="LY"/>
    <property type="match status" value="11"/>
</dbReference>
<evidence type="ECO:0000256" key="3">
    <source>
        <dbReference type="ARBA" id="ARBA00022583"/>
    </source>
</evidence>
<dbReference type="SMART" id="SM00179">
    <property type="entry name" value="EGF_CA"/>
    <property type="match status" value="3"/>
</dbReference>
<evidence type="ECO:0000256" key="11">
    <source>
        <dbReference type="ARBA" id="ARBA00023180"/>
    </source>
</evidence>
<evidence type="ECO:0000313" key="18">
    <source>
        <dbReference type="EnsemblMetazoa" id="XP_037873786.1"/>
    </source>
</evidence>
<feature type="disulfide bond" evidence="13">
    <location>
        <begin position="38"/>
        <end position="56"/>
    </location>
</feature>
<evidence type="ECO:0000256" key="12">
    <source>
        <dbReference type="PROSITE-ProRule" id="PRU00076"/>
    </source>
</evidence>
<evidence type="ECO:0000256" key="2">
    <source>
        <dbReference type="ARBA" id="ARBA00022536"/>
    </source>
</evidence>
<keyword evidence="9 13" id="KW-1015">Disulfide bond</keyword>
<keyword evidence="19" id="KW-1185">Reference proteome</keyword>
<dbReference type="SUPFAM" id="SSF57196">
    <property type="entry name" value="EGF/Laminin"/>
    <property type="match status" value="1"/>
</dbReference>
<dbReference type="InterPro" id="IPR023415">
    <property type="entry name" value="LDLR_class-A_CS"/>
</dbReference>
<keyword evidence="2 12" id="KW-0245">EGF-like domain</keyword>
<dbReference type="Gene3D" id="4.10.400.10">
    <property type="entry name" value="Low-density Lipoprotein Receptor"/>
    <property type="match status" value="11"/>
</dbReference>
<dbReference type="Pfam" id="PF00058">
    <property type="entry name" value="Ldl_recept_b"/>
    <property type="match status" value="1"/>
</dbReference>
<feature type="disulfide bond" evidence="13">
    <location>
        <begin position="1562"/>
        <end position="1577"/>
    </location>
</feature>
<feature type="disulfide bond" evidence="13">
    <location>
        <begin position="1461"/>
        <end position="1479"/>
    </location>
</feature>